<reference evidence="2 3" key="1">
    <citation type="submission" date="2020-10" db="EMBL/GenBank/DDBJ databases">
        <title>Phylogeny of dyella-like bacteria.</title>
        <authorList>
            <person name="Fu J."/>
        </authorList>
    </citation>
    <scope>NUCLEOTIDE SEQUENCE [LARGE SCALE GENOMIC DNA]</scope>
    <source>
        <strain evidence="2 3">KACC 19113</strain>
    </source>
</reference>
<feature type="signal peptide" evidence="1">
    <location>
        <begin position="1"/>
        <end position="32"/>
    </location>
</feature>
<proteinExistence type="predicted"/>
<evidence type="ECO:0000313" key="3">
    <source>
        <dbReference type="Proteomes" id="UP001620339"/>
    </source>
</evidence>
<evidence type="ECO:0000256" key="1">
    <source>
        <dbReference type="SAM" id="SignalP"/>
    </source>
</evidence>
<name>A0ABW8JD54_9GAMM</name>
<sequence>MRQSFLCRLRRCRVLFALALCAWLGVAFTAFAKADCCAGMDGTKVMTQHHGAPAPVHADGVHADCACAHVTATLPVFAVPVGLARFAAVTWQAWPAEAPDLAHAPPLRPPLA</sequence>
<dbReference type="EMBL" id="JADIKK010000008">
    <property type="protein sequence ID" value="MFK2879440.1"/>
    <property type="molecule type" value="Genomic_DNA"/>
</dbReference>
<dbReference type="RefSeq" id="WP_404616225.1">
    <property type="nucleotide sequence ID" value="NZ_JADIKK010000008.1"/>
</dbReference>
<accession>A0ABW8JD54</accession>
<feature type="chain" id="PRO_5046835010" description="DUF2946 domain-containing protein" evidence="1">
    <location>
        <begin position="33"/>
        <end position="112"/>
    </location>
</feature>
<keyword evidence="3" id="KW-1185">Reference proteome</keyword>
<protein>
    <recommendedName>
        <fullName evidence="4">DUF2946 domain-containing protein</fullName>
    </recommendedName>
</protein>
<comment type="caution">
    <text evidence="2">The sequence shown here is derived from an EMBL/GenBank/DDBJ whole genome shotgun (WGS) entry which is preliminary data.</text>
</comment>
<evidence type="ECO:0000313" key="2">
    <source>
        <dbReference type="EMBL" id="MFK2879440.1"/>
    </source>
</evidence>
<organism evidence="2 3">
    <name type="scientific">Rhodanobacter hydrolyticus</name>
    <dbReference type="NCBI Taxonomy" id="2250595"/>
    <lineage>
        <taxon>Bacteria</taxon>
        <taxon>Pseudomonadati</taxon>
        <taxon>Pseudomonadota</taxon>
        <taxon>Gammaproteobacteria</taxon>
        <taxon>Lysobacterales</taxon>
        <taxon>Rhodanobacteraceae</taxon>
        <taxon>Rhodanobacter</taxon>
    </lineage>
</organism>
<evidence type="ECO:0008006" key="4">
    <source>
        <dbReference type="Google" id="ProtNLM"/>
    </source>
</evidence>
<keyword evidence="1" id="KW-0732">Signal</keyword>
<gene>
    <name evidence="2" type="ORF">ISP25_20405</name>
</gene>
<dbReference type="Proteomes" id="UP001620339">
    <property type="component" value="Unassembled WGS sequence"/>
</dbReference>